<organism evidence="2 3">
    <name type="scientific">Spirosoma fluviale</name>
    <dbReference type="NCBI Taxonomy" id="1597977"/>
    <lineage>
        <taxon>Bacteria</taxon>
        <taxon>Pseudomonadati</taxon>
        <taxon>Bacteroidota</taxon>
        <taxon>Cytophagia</taxon>
        <taxon>Cytophagales</taxon>
        <taxon>Cytophagaceae</taxon>
        <taxon>Spirosoma</taxon>
    </lineage>
</organism>
<dbReference type="AlphaFoldDB" id="A0A286GNE9"/>
<evidence type="ECO:0000256" key="1">
    <source>
        <dbReference type="SAM" id="MobiDB-lite"/>
    </source>
</evidence>
<reference evidence="3" key="1">
    <citation type="submission" date="2017-09" db="EMBL/GenBank/DDBJ databases">
        <authorList>
            <person name="Varghese N."/>
            <person name="Submissions S."/>
        </authorList>
    </citation>
    <scope>NUCLEOTIDE SEQUENCE [LARGE SCALE GENOMIC DNA]</scope>
    <source>
        <strain evidence="3">DSM 29961</strain>
    </source>
</reference>
<evidence type="ECO:0000313" key="2">
    <source>
        <dbReference type="EMBL" id="SOD97067.1"/>
    </source>
</evidence>
<feature type="region of interest" description="Disordered" evidence="1">
    <location>
        <begin position="72"/>
        <end position="92"/>
    </location>
</feature>
<dbReference type="OrthoDB" id="9855617at2"/>
<evidence type="ECO:0000313" key="3">
    <source>
        <dbReference type="Proteomes" id="UP000219452"/>
    </source>
</evidence>
<name>A0A286GNE9_9BACT</name>
<dbReference type="RefSeq" id="WP_097130473.1">
    <property type="nucleotide sequence ID" value="NZ_OCNH01000006.1"/>
</dbReference>
<protein>
    <submittedName>
        <fullName evidence="2">Uncharacterized protein</fullName>
    </submittedName>
</protein>
<proteinExistence type="predicted"/>
<dbReference type="Proteomes" id="UP000219452">
    <property type="component" value="Unassembled WGS sequence"/>
</dbReference>
<dbReference type="EMBL" id="OCNH01000006">
    <property type="protein sequence ID" value="SOD97067.1"/>
    <property type="molecule type" value="Genomic_DNA"/>
</dbReference>
<gene>
    <name evidence="2" type="ORF">SAMN06269250_5648</name>
</gene>
<accession>A0A286GNE9</accession>
<keyword evidence="3" id="KW-1185">Reference proteome</keyword>
<sequence length="92" mass="10003">MNFKQIYQLEQGQQVQHQVYGPCTVDGVIRSYGPLLLPNTIAGRTLLSQASRTPVGTPVVETDFHLLTSLSAPALAQKPDNPSPLTGTIPRY</sequence>